<accession>A0ACA9Y2B7</accession>
<protein>
    <submittedName>
        <fullName evidence="1">Uncharacterized protein</fullName>
    </submittedName>
</protein>
<sequence length="487" mass="57170">MVQNKRNLKLSPISDEDFEPPSLVKRTPVSANSWKGVSNEQMELEKSMITLINSEVSYFQTILSSITVYKSLLENTDGFAKIFSLSEKNLIFDDLTNLITTSRFFLIEILRQLLKTPILPHKLDLDTISNEKLTSFNIPHLIYNCDVHRFNVGSIVKSKIFDNKLFKKSIENLSMKYGFIISIIEERSKSESGVDKWLMIGKRINKLPLSTLLIKPLKRLVEYPPQLKRIMDIVDDQYDLNLSLVKVNKLINNCHDLPKIQSWDQLRDYNKHTVTKFNNNLEYCVDDIDEYNIGASTKPVSHNLNRHITEFEIKHRSLQQLEKVFIQYSSKISVFVHEQTKYSHLWLNVLSGEMYIESIIDKYREKMKSLSVFVDNFKLLFEREVHQPLIVGLKLTRDCARLIKRLNSKNSDKEKVVRDLSCRLPRLIPLLNELCDELLYKFNHLNCRWMKAFIGETKIKEFNELRNSVHDNNDIVTFYHRQFTKSI</sequence>
<gene>
    <name evidence="1" type="ORF">CLIB1444_02S00650</name>
</gene>
<keyword evidence="2" id="KW-1185">Reference proteome</keyword>
<evidence type="ECO:0000313" key="1">
    <source>
        <dbReference type="EMBL" id="CAH6719087.1"/>
    </source>
</evidence>
<reference evidence="1" key="1">
    <citation type="submission" date="2022-06" db="EMBL/GenBank/DDBJ databases">
        <authorList>
            <person name="Legras J.-L."/>
            <person name="Devillers H."/>
            <person name="Grondin C."/>
        </authorList>
    </citation>
    <scope>NUCLEOTIDE SEQUENCE</scope>
    <source>
        <strain evidence="1">CLIB 1444</strain>
    </source>
</reference>
<organism evidence="1 2">
    <name type="scientific">[Candida] jaroonii</name>
    <dbReference type="NCBI Taxonomy" id="467808"/>
    <lineage>
        <taxon>Eukaryota</taxon>
        <taxon>Fungi</taxon>
        <taxon>Dikarya</taxon>
        <taxon>Ascomycota</taxon>
        <taxon>Saccharomycotina</taxon>
        <taxon>Pichiomycetes</taxon>
        <taxon>Debaryomycetaceae</taxon>
        <taxon>Yamadazyma</taxon>
    </lineage>
</organism>
<name>A0ACA9Y2B7_9ASCO</name>
<comment type="caution">
    <text evidence="1">The sequence shown here is derived from an EMBL/GenBank/DDBJ whole genome shotgun (WGS) entry which is preliminary data.</text>
</comment>
<evidence type="ECO:0000313" key="2">
    <source>
        <dbReference type="Proteomes" id="UP001152531"/>
    </source>
</evidence>
<dbReference type="Proteomes" id="UP001152531">
    <property type="component" value="Unassembled WGS sequence"/>
</dbReference>
<dbReference type="EMBL" id="CALSDN010000002">
    <property type="protein sequence ID" value="CAH6719087.1"/>
    <property type="molecule type" value="Genomic_DNA"/>
</dbReference>
<proteinExistence type="predicted"/>